<dbReference type="PANTHER" id="PTHR36173:SF2">
    <property type="entry name" value="RIBONUCLEASE VAPC16"/>
    <property type="match status" value="1"/>
</dbReference>
<gene>
    <name evidence="2" type="ORF">NCTC11012_01609</name>
</gene>
<proteinExistence type="predicted"/>
<reference evidence="2 3" key="1">
    <citation type="submission" date="2018-06" db="EMBL/GenBank/DDBJ databases">
        <authorList>
            <consortium name="Pathogen Informatics"/>
            <person name="Doyle S."/>
        </authorList>
    </citation>
    <scope>NUCLEOTIDE SEQUENCE [LARGE SCALE GENOMIC DNA]</scope>
    <source>
        <strain evidence="2 3">NCTC11012</strain>
    </source>
</reference>
<dbReference type="EMBL" id="UGQF01000001">
    <property type="protein sequence ID" value="STZ03365.1"/>
    <property type="molecule type" value="Genomic_DNA"/>
</dbReference>
<dbReference type="InterPro" id="IPR041705">
    <property type="entry name" value="PIN_Sll0205"/>
</dbReference>
<dbReference type="CDD" id="cd09872">
    <property type="entry name" value="PIN_Sll0205-like"/>
    <property type="match status" value="1"/>
</dbReference>
<dbReference type="RefSeq" id="WP_115237011.1">
    <property type="nucleotide sequence ID" value="NZ_UGQF01000001.1"/>
</dbReference>
<dbReference type="Pfam" id="PF01850">
    <property type="entry name" value="PIN"/>
    <property type="match status" value="1"/>
</dbReference>
<evidence type="ECO:0000313" key="3">
    <source>
        <dbReference type="Proteomes" id="UP000254618"/>
    </source>
</evidence>
<evidence type="ECO:0000259" key="1">
    <source>
        <dbReference type="Pfam" id="PF01850"/>
    </source>
</evidence>
<dbReference type="AlphaFoldDB" id="A0A378QR61"/>
<feature type="domain" description="PIN" evidence="1">
    <location>
        <begin position="5"/>
        <end position="112"/>
    </location>
</feature>
<dbReference type="InterPro" id="IPR052919">
    <property type="entry name" value="TA_system_RNase"/>
</dbReference>
<dbReference type="InterPro" id="IPR029060">
    <property type="entry name" value="PIN-like_dom_sf"/>
</dbReference>
<organism evidence="2 3">
    <name type="scientific">Moraxella equi</name>
    <dbReference type="NCBI Taxonomy" id="60442"/>
    <lineage>
        <taxon>Bacteria</taxon>
        <taxon>Pseudomonadati</taxon>
        <taxon>Pseudomonadota</taxon>
        <taxon>Gammaproteobacteria</taxon>
        <taxon>Moraxellales</taxon>
        <taxon>Moraxellaceae</taxon>
        <taxon>Moraxella</taxon>
    </lineage>
</organism>
<dbReference type="Gene3D" id="3.40.50.1010">
    <property type="entry name" value="5'-nuclease"/>
    <property type="match status" value="1"/>
</dbReference>
<dbReference type="Proteomes" id="UP000254618">
    <property type="component" value="Unassembled WGS sequence"/>
</dbReference>
<evidence type="ECO:0000313" key="2">
    <source>
        <dbReference type="EMBL" id="STZ03365.1"/>
    </source>
</evidence>
<name>A0A378QR61_9GAMM</name>
<protein>
    <submittedName>
        <fullName evidence="2">PIN domain</fullName>
    </submittedName>
</protein>
<accession>A0A378QR61</accession>
<dbReference type="PANTHER" id="PTHR36173">
    <property type="entry name" value="RIBONUCLEASE VAPC16-RELATED"/>
    <property type="match status" value="1"/>
</dbReference>
<dbReference type="SUPFAM" id="SSF88723">
    <property type="entry name" value="PIN domain-like"/>
    <property type="match status" value="1"/>
</dbReference>
<dbReference type="InterPro" id="IPR002716">
    <property type="entry name" value="PIN_dom"/>
</dbReference>
<sequence>MMASYLLDTHTLLWWWVCPSSLSANARAQIANKDNQIFISLINLWELGIKYQKGKLPIAQKAVEWFEILAKEDGFVILSTKLIHARTASSYQQAHSDPFDRMLVAQAECERLILSRPYQTLLTKQKTILVQCKL</sequence>